<dbReference type="EMBL" id="AAXW01000002">
    <property type="protein sequence ID" value="EAZ93731.1"/>
    <property type="molecule type" value="Genomic_DNA"/>
</dbReference>
<keyword evidence="2" id="KW-1185">Reference proteome</keyword>
<dbReference type="AlphaFoldDB" id="A3IIU9"/>
<comment type="caution">
    <text evidence="1">The sequence shown here is derived from an EMBL/GenBank/DDBJ whole genome shotgun (WGS) entry which is preliminary data.</text>
</comment>
<evidence type="ECO:0000313" key="2">
    <source>
        <dbReference type="Proteomes" id="UP000003781"/>
    </source>
</evidence>
<accession>A3IIU9</accession>
<proteinExistence type="predicted"/>
<name>A3IIU9_9CHRO</name>
<gene>
    <name evidence="1" type="ORF">CY0110_18087</name>
</gene>
<dbReference type="Proteomes" id="UP000003781">
    <property type="component" value="Unassembled WGS sequence"/>
</dbReference>
<protein>
    <submittedName>
        <fullName evidence="1">Uncharacterized protein</fullName>
    </submittedName>
</protein>
<sequence>MFSFCDRSFYKFIHNQNFPDCLII</sequence>
<reference evidence="1 2" key="1">
    <citation type="submission" date="2007-03" db="EMBL/GenBank/DDBJ databases">
        <authorList>
            <person name="Stal L."/>
            <person name="Ferriera S."/>
            <person name="Johnson J."/>
            <person name="Kravitz S."/>
            <person name="Beeson K."/>
            <person name="Sutton G."/>
            <person name="Rogers Y.-H."/>
            <person name="Friedman R."/>
            <person name="Frazier M."/>
            <person name="Venter J.C."/>
        </authorList>
    </citation>
    <scope>NUCLEOTIDE SEQUENCE [LARGE SCALE GENOMIC DNA]</scope>
    <source>
        <strain evidence="1 2">CCY0110</strain>
    </source>
</reference>
<organism evidence="1 2">
    <name type="scientific">Crocosphaera chwakensis CCY0110</name>
    <dbReference type="NCBI Taxonomy" id="391612"/>
    <lineage>
        <taxon>Bacteria</taxon>
        <taxon>Bacillati</taxon>
        <taxon>Cyanobacteriota</taxon>
        <taxon>Cyanophyceae</taxon>
        <taxon>Oscillatoriophycideae</taxon>
        <taxon>Chroococcales</taxon>
        <taxon>Aphanothecaceae</taxon>
        <taxon>Crocosphaera</taxon>
        <taxon>Crocosphaera chwakensis</taxon>
    </lineage>
</organism>
<evidence type="ECO:0000313" key="1">
    <source>
        <dbReference type="EMBL" id="EAZ93731.1"/>
    </source>
</evidence>